<proteinExistence type="predicted"/>
<evidence type="ECO:0000313" key="1">
    <source>
        <dbReference type="EMBL" id="EFW20703.1"/>
    </source>
</evidence>
<dbReference type="VEuPathDB" id="FungiDB:CPSG_02546"/>
<dbReference type="Proteomes" id="UP000002497">
    <property type="component" value="Unassembled WGS sequence"/>
</dbReference>
<reference evidence="2" key="2">
    <citation type="submission" date="2010-03" db="EMBL/GenBank/DDBJ databases">
        <title>The genome sequence of Coccidioides posadasii strain Silveira.</title>
        <authorList>
            <consortium name="The Broad Institute Genome Sequencing Center for Infectious Disease"/>
            <person name="Neafsey D."/>
            <person name="Orbach M."/>
            <person name="Henn M.R."/>
            <person name="Cole G.T."/>
            <person name="Galgiani J."/>
            <person name="Gardner M.J."/>
            <person name="Kirkland T.N."/>
            <person name="Taylor J.W."/>
            <person name="Young S.K."/>
            <person name="Zeng Q."/>
            <person name="Koehrsen M."/>
            <person name="Alvarado L."/>
            <person name="Berlin A."/>
            <person name="Borenstein D."/>
            <person name="Chapman S.B."/>
            <person name="Chen Z."/>
            <person name="Engels R."/>
            <person name="Freedman E."/>
            <person name="Gellesch M."/>
            <person name="Goldberg J."/>
            <person name="Griggs A."/>
            <person name="Gujja S."/>
            <person name="Heilman E."/>
            <person name="Heiman D."/>
            <person name="Howarth C."/>
            <person name="Jen D."/>
            <person name="Larson L."/>
            <person name="Mehta T."/>
            <person name="Neiman D."/>
            <person name="Park D."/>
            <person name="Pearson M."/>
            <person name="Richards J."/>
            <person name="Roberts A."/>
            <person name="Saif S."/>
            <person name="Shea T."/>
            <person name="Shenoy N."/>
            <person name="Sisk P."/>
            <person name="Stolte C."/>
            <person name="Sykes S."/>
            <person name="Walk T."/>
            <person name="White J."/>
            <person name="Yandava C."/>
            <person name="Haas B."/>
            <person name="Nusbaum C."/>
            <person name="Birren B."/>
        </authorList>
    </citation>
    <scope>NUCLEOTIDE SEQUENCE [LARGE SCALE GENOMIC DNA]</scope>
    <source>
        <strain evidence="2">RMSCC 757 / Silveira</strain>
    </source>
</reference>
<accession>E9CXM6</accession>
<keyword evidence="2" id="KW-1185">Reference proteome</keyword>
<organism evidence="2">
    <name type="scientific">Coccidioides posadasii (strain RMSCC 757 / Silveira)</name>
    <name type="common">Valley fever fungus</name>
    <dbReference type="NCBI Taxonomy" id="443226"/>
    <lineage>
        <taxon>Eukaryota</taxon>
        <taxon>Fungi</taxon>
        <taxon>Dikarya</taxon>
        <taxon>Ascomycota</taxon>
        <taxon>Pezizomycotina</taxon>
        <taxon>Eurotiomycetes</taxon>
        <taxon>Eurotiomycetidae</taxon>
        <taxon>Onygenales</taxon>
        <taxon>Onygenaceae</taxon>
        <taxon>Coccidioides</taxon>
    </lineage>
</organism>
<evidence type="ECO:0000313" key="2">
    <source>
        <dbReference type="Proteomes" id="UP000002497"/>
    </source>
</evidence>
<dbReference type="HOGENOM" id="CLU_1468027_0_0_1"/>
<name>E9CXM6_COCPS</name>
<dbReference type="EMBL" id="GL636488">
    <property type="protein sequence ID" value="EFW20703.1"/>
    <property type="molecule type" value="Genomic_DNA"/>
</dbReference>
<protein>
    <submittedName>
        <fullName evidence="1">Predicted protein</fullName>
    </submittedName>
</protein>
<gene>
    <name evidence="1" type="ORF">CPSG_02546</name>
</gene>
<reference evidence="2" key="1">
    <citation type="journal article" date="2010" name="Genome Res.">
        <title>Population genomic sequencing of Coccidioides fungi reveals recent hybridization and transposon control.</title>
        <authorList>
            <person name="Neafsey D.E."/>
            <person name="Barker B.M."/>
            <person name="Sharpton T.J."/>
            <person name="Stajich J.E."/>
            <person name="Park D.J."/>
            <person name="Whiston E."/>
            <person name="Hung C.-Y."/>
            <person name="McMahan C."/>
            <person name="White J."/>
            <person name="Sykes S."/>
            <person name="Heiman D."/>
            <person name="Young S."/>
            <person name="Zeng Q."/>
            <person name="Abouelleil A."/>
            <person name="Aftuck L."/>
            <person name="Bessette D."/>
            <person name="Brown A."/>
            <person name="FitzGerald M."/>
            <person name="Lui A."/>
            <person name="Macdonald J.P."/>
            <person name="Priest M."/>
            <person name="Orbach M.J."/>
            <person name="Galgiani J.N."/>
            <person name="Kirkland T.N."/>
            <person name="Cole G.T."/>
            <person name="Birren B.W."/>
            <person name="Henn M.R."/>
            <person name="Taylor J.W."/>
            <person name="Rounsley S.D."/>
        </authorList>
    </citation>
    <scope>NUCLEOTIDE SEQUENCE [LARGE SCALE GENOMIC DNA]</scope>
    <source>
        <strain evidence="2">RMSCC 757 / Silveira</strain>
    </source>
</reference>
<sequence length="184" mass="20767">MARLKSVDATGIAFPIQPHTCIFRVGVWNRRGKKTPPGEFPSRVPTPPDFGLPGKRFDDDALNMQITPPLQHASALEQVSLFGGDSVSESPAPVSFRDFSLTSLRVLTTRRLQCQRNCAPEWTTSLANDITTFEPVHRRLIASRLYPGSWKVALRRWNRRKDPNQHTYSGSIPPSREILEWFAA</sequence>
<dbReference type="AlphaFoldDB" id="E9CXM6"/>